<reference evidence="3 4" key="1">
    <citation type="submission" date="2023-03" db="EMBL/GenBank/DDBJ databases">
        <title>High recombination rates correlate with genetic variation in Cardiocondyla obscurior ants.</title>
        <authorList>
            <person name="Errbii M."/>
        </authorList>
    </citation>
    <scope>NUCLEOTIDE SEQUENCE [LARGE SCALE GENOMIC DNA]</scope>
    <source>
        <strain evidence="3">Alpha-2009</strain>
        <tissue evidence="3">Whole body</tissue>
    </source>
</reference>
<dbReference type="Gene3D" id="1.10.10.10">
    <property type="entry name" value="Winged helix-like DNA-binding domain superfamily/Winged helix DNA-binding domain"/>
    <property type="match status" value="1"/>
</dbReference>
<feature type="compositionally biased region" description="Basic residues" evidence="1">
    <location>
        <begin position="101"/>
        <end position="175"/>
    </location>
</feature>
<dbReference type="InterPro" id="IPR036390">
    <property type="entry name" value="WH_DNA-bd_sf"/>
</dbReference>
<dbReference type="InterPro" id="IPR005818">
    <property type="entry name" value="Histone_H1/H5_H15"/>
</dbReference>
<accession>A0AAW2GFF4</accession>
<evidence type="ECO:0000313" key="4">
    <source>
        <dbReference type="Proteomes" id="UP001430953"/>
    </source>
</evidence>
<sequence length="223" mass="26298">MPARRAPKIEALVVNAIRRLQDVQGSTMREISSYISQEYNVPSEETKRQVQLALKRGLSYGILKRSKRGYYSCNRDYLLSGNGTGDGVIEPCPSQPWRFGVRARKRKRRRARLNARKRRARLAREQAKRKRRARESARKRRRGRSGRRKRGRSRAKRGGGRTSRRGRRRRRAGREKKRERNDGRVRTRADPREIETEANIYAPEEKRRGQERRVSSQKRNLHA</sequence>
<dbReference type="AlphaFoldDB" id="A0AAW2GFF4"/>
<evidence type="ECO:0000259" key="2">
    <source>
        <dbReference type="PROSITE" id="PS51504"/>
    </source>
</evidence>
<dbReference type="GO" id="GO:0006334">
    <property type="term" value="P:nucleosome assembly"/>
    <property type="evidence" value="ECO:0007669"/>
    <property type="project" value="InterPro"/>
</dbReference>
<dbReference type="InterPro" id="IPR036388">
    <property type="entry name" value="WH-like_DNA-bd_sf"/>
</dbReference>
<dbReference type="GO" id="GO:0003677">
    <property type="term" value="F:DNA binding"/>
    <property type="evidence" value="ECO:0007669"/>
    <property type="project" value="InterPro"/>
</dbReference>
<dbReference type="PROSITE" id="PS51504">
    <property type="entry name" value="H15"/>
    <property type="match status" value="1"/>
</dbReference>
<proteinExistence type="predicted"/>
<feature type="compositionally biased region" description="Basic and acidic residues" evidence="1">
    <location>
        <begin position="203"/>
        <end position="214"/>
    </location>
</feature>
<feature type="domain" description="H15" evidence="2">
    <location>
        <begin position="5"/>
        <end position="81"/>
    </location>
</feature>
<dbReference type="Pfam" id="PF00538">
    <property type="entry name" value="Linker_histone"/>
    <property type="match status" value="1"/>
</dbReference>
<dbReference type="GO" id="GO:0000786">
    <property type="term" value="C:nucleosome"/>
    <property type="evidence" value="ECO:0007669"/>
    <property type="project" value="InterPro"/>
</dbReference>
<gene>
    <name evidence="3" type="ORF">PUN28_004997</name>
</gene>
<evidence type="ECO:0000313" key="3">
    <source>
        <dbReference type="EMBL" id="KAL0126293.1"/>
    </source>
</evidence>
<dbReference type="SUPFAM" id="SSF46785">
    <property type="entry name" value="Winged helix' DNA-binding domain"/>
    <property type="match status" value="1"/>
</dbReference>
<name>A0AAW2GFF4_9HYME</name>
<dbReference type="SMART" id="SM00526">
    <property type="entry name" value="H15"/>
    <property type="match status" value="1"/>
</dbReference>
<dbReference type="EMBL" id="JADYXP020000004">
    <property type="protein sequence ID" value="KAL0126293.1"/>
    <property type="molecule type" value="Genomic_DNA"/>
</dbReference>
<keyword evidence="4" id="KW-1185">Reference proteome</keyword>
<evidence type="ECO:0000256" key="1">
    <source>
        <dbReference type="SAM" id="MobiDB-lite"/>
    </source>
</evidence>
<feature type="compositionally biased region" description="Basic and acidic residues" evidence="1">
    <location>
        <begin position="176"/>
        <end position="195"/>
    </location>
</feature>
<organism evidence="3 4">
    <name type="scientific">Cardiocondyla obscurior</name>
    <dbReference type="NCBI Taxonomy" id="286306"/>
    <lineage>
        <taxon>Eukaryota</taxon>
        <taxon>Metazoa</taxon>
        <taxon>Ecdysozoa</taxon>
        <taxon>Arthropoda</taxon>
        <taxon>Hexapoda</taxon>
        <taxon>Insecta</taxon>
        <taxon>Pterygota</taxon>
        <taxon>Neoptera</taxon>
        <taxon>Endopterygota</taxon>
        <taxon>Hymenoptera</taxon>
        <taxon>Apocrita</taxon>
        <taxon>Aculeata</taxon>
        <taxon>Formicoidea</taxon>
        <taxon>Formicidae</taxon>
        <taxon>Myrmicinae</taxon>
        <taxon>Cardiocondyla</taxon>
    </lineage>
</organism>
<dbReference type="Proteomes" id="UP001430953">
    <property type="component" value="Unassembled WGS sequence"/>
</dbReference>
<feature type="region of interest" description="Disordered" evidence="1">
    <location>
        <begin position="100"/>
        <end position="223"/>
    </location>
</feature>
<protein>
    <recommendedName>
        <fullName evidence="2">H15 domain-containing protein</fullName>
    </recommendedName>
</protein>
<comment type="caution">
    <text evidence="3">The sequence shown here is derived from an EMBL/GenBank/DDBJ whole genome shotgun (WGS) entry which is preliminary data.</text>
</comment>